<dbReference type="GO" id="GO:0035435">
    <property type="term" value="P:phosphate ion transmembrane transport"/>
    <property type="evidence" value="ECO:0007669"/>
    <property type="project" value="TreeGrafter"/>
</dbReference>
<accession>A0A1W6BW52</accession>
<dbReference type="KEGG" id="ccun:CCUN_0665"/>
<dbReference type="PANTHER" id="PTHR11101:SF80">
    <property type="entry name" value="PHOSPHATE TRANSPORTER"/>
    <property type="match status" value="1"/>
</dbReference>
<keyword evidence="2 6" id="KW-0813">Transport</keyword>
<comment type="subcellular location">
    <subcellularLocation>
        <location evidence="1 6">Membrane</location>
        <topology evidence="1 6">Multi-pass membrane protein</topology>
    </subcellularLocation>
</comment>
<feature type="transmembrane region" description="Helical" evidence="6">
    <location>
        <begin position="109"/>
        <end position="130"/>
    </location>
</feature>
<feature type="transmembrane region" description="Helical" evidence="6">
    <location>
        <begin position="30"/>
        <end position="51"/>
    </location>
</feature>
<dbReference type="PANTHER" id="PTHR11101">
    <property type="entry name" value="PHOSPHATE TRANSPORTER"/>
    <property type="match status" value="1"/>
</dbReference>
<feature type="transmembrane region" description="Helical" evidence="6">
    <location>
        <begin position="444"/>
        <end position="472"/>
    </location>
</feature>
<gene>
    <name evidence="7" type="ORF">CCUN_0665</name>
</gene>
<evidence type="ECO:0000313" key="8">
    <source>
        <dbReference type="Proteomes" id="UP000192902"/>
    </source>
</evidence>
<reference evidence="7 8" key="1">
    <citation type="submission" date="2017-04" db="EMBL/GenBank/DDBJ databases">
        <title>Complete genome sequence of the Campylobacter cuniculorum type strain LMG24588.</title>
        <authorList>
            <person name="Miller W.G."/>
            <person name="Yee E."/>
            <person name="Revez J."/>
            <person name="Bono J.L."/>
            <person name="Rossi M."/>
        </authorList>
    </citation>
    <scope>NUCLEOTIDE SEQUENCE [LARGE SCALE GENOMIC DNA]</scope>
    <source>
        <strain evidence="7 8">LMG 24588</strain>
    </source>
</reference>
<dbReference type="InterPro" id="IPR001204">
    <property type="entry name" value="Phos_transporter"/>
</dbReference>
<feature type="transmembrane region" description="Helical" evidence="6">
    <location>
        <begin position="72"/>
        <end position="89"/>
    </location>
</feature>
<keyword evidence="6" id="KW-0592">Phosphate transport</keyword>
<feature type="transmembrane region" description="Helical" evidence="6">
    <location>
        <begin position="279"/>
        <end position="301"/>
    </location>
</feature>
<feature type="transmembrane region" description="Helical" evidence="6">
    <location>
        <begin position="7"/>
        <end position="24"/>
    </location>
</feature>
<keyword evidence="3 6" id="KW-0812">Transmembrane</keyword>
<dbReference type="AlphaFoldDB" id="A0A1W6BW52"/>
<dbReference type="STRING" id="1121267.CCUN_0665"/>
<dbReference type="OrthoDB" id="9779554at2"/>
<dbReference type="EMBL" id="CP020867">
    <property type="protein sequence ID" value="ARJ56287.1"/>
    <property type="molecule type" value="Genomic_DNA"/>
</dbReference>
<evidence type="ECO:0000256" key="4">
    <source>
        <dbReference type="ARBA" id="ARBA00022989"/>
    </source>
</evidence>
<comment type="similarity">
    <text evidence="6">Belongs to the inorganic phosphate transporter (PiT) (TC 2.A.20) family.</text>
</comment>
<dbReference type="eggNOG" id="COG0306">
    <property type="taxonomic scope" value="Bacteria"/>
</dbReference>
<name>A0A1W6BW52_9BACT</name>
<feature type="transmembrane region" description="Helical" evidence="6">
    <location>
        <begin position="484"/>
        <end position="506"/>
    </location>
</feature>
<feature type="transmembrane region" description="Helical" evidence="6">
    <location>
        <begin position="173"/>
        <end position="198"/>
    </location>
</feature>
<evidence type="ECO:0000313" key="7">
    <source>
        <dbReference type="EMBL" id="ARJ56287.1"/>
    </source>
</evidence>
<feature type="transmembrane region" description="Helical" evidence="6">
    <location>
        <begin position="396"/>
        <end position="416"/>
    </location>
</feature>
<proteinExistence type="inferred from homology"/>
<sequence length="510" mass="55536">MKKDNLLAFSIFTISTLAFMIWGFNYIPQYHLILFILASIFGIFMAFNIGGNDVANSFGTSVGAKTLTIKQALIIAALFELSGAIFAGGEVTKTIRSGIVNFPKDNLEPIFFVIIMISSLLSSGLWIFIATKKGLPVSTTHSIVGGIVGASVMMGFLNFGGGEALSMVKWGEILKIAVSWVISPVLGGVVAYIIYAYIDKKILKPSKILNKQVKDIKKDRKKFKEGYFSNLKAKPLEEQVKELSAIVLDDLDDKEKEESFYKNKLKEFREKEKNIDIFSVFRIHMPVLACIGAMAIAAMFLFKGLNNINTLGILQSLWIVAILGSIGYVTTFAIVKIVRKTELDKTADRLFSWFQIFTASSFAFSHGANDIANAVGPFAGILDTLRSNAINESSPVPFAVMAMFGVALVVGLWFLGKEVIGTVGSKLAEIRPTTGFSAELGASLVILVATWLGIPVSSTHILIGAVLGIGVYNRNANWQTMKPIGLAWIITLPAAGIMSALVFVIFDFAF</sequence>
<feature type="transmembrane region" description="Helical" evidence="6">
    <location>
        <begin position="313"/>
        <end position="335"/>
    </location>
</feature>
<organism evidence="7 8">
    <name type="scientific">Campylobacter cuniculorum DSM 23162 = LMG 24588</name>
    <dbReference type="NCBI Taxonomy" id="1121267"/>
    <lineage>
        <taxon>Bacteria</taxon>
        <taxon>Pseudomonadati</taxon>
        <taxon>Campylobacterota</taxon>
        <taxon>Epsilonproteobacteria</taxon>
        <taxon>Campylobacterales</taxon>
        <taxon>Campylobacteraceae</taxon>
        <taxon>Campylobacter</taxon>
    </lineage>
</organism>
<dbReference type="GO" id="GO:0005315">
    <property type="term" value="F:phosphate transmembrane transporter activity"/>
    <property type="evidence" value="ECO:0007669"/>
    <property type="project" value="InterPro"/>
</dbReference>
<keyword evidence="4 6" id="KW-1133">Transmembrane helix</keyword>
<feature type="transmembrane region" description="Helical" evidence="6">
    <location>
        <begin position="142"/>
        <end position="161"/>
    </location>
</feature>
<evidence type="ECO:0000256" key="6">
    <source>
        <dbReference type="RuleBase" id="RU363058"/>
    </source>
</evidence>
<evidence type="ECO:0000256" key="5">
    <source>
        <dbReference type="ARBA" id="ARBA00023136"/>
    </source>
</evidence>
<evidence type="ECO:0000256" key="3">
    <source>
        <dbReference type="ARBA" id="ARBA00022692"/>
    </source>
</evidence>
<dbReference type="Proteomes" id="UP000192902">
    <property type="component" value="Chromosome"/>
</dbReference>
<evidence type="ECO:0000256" key="2">
    <source>
        <dbReference type="ARBA" id="ARBA00022448"/>
    </source>
</evidence>
<dbReference type="GO" id="GO:0016020">
    <property type="term" value="C:membrane"/>
    <property type="evidence" value="ECO:0007669"/>
    <property type="project" value="UniProtKB-SubCell"/>
</dbReference>
<dbReference type="Pfam" id="PF01384">
    <property type="entry name" value="PHO4"/>
    <property type="match status" value="1"/>
</dbReference>
<keyword evidence="5 6" id="KW-0472">Membrane</keyword>
<protein>
    <recommendedName>
        <fullName evidence="6">Phosphate transporter</fullName>
    </recommendedName>
</protein>
<evidence type="ECO:0000256" key="1">
    <source>
        <dbReference type="ARBA" id="ARBA00004141"/>
    </source>
</evidence>
<dbReference type="RefSeq" id="WP_027306258.1">
    <property type="nucleotide sequence ID" value="NZ_CP020867.1"/>
</dbReference>